<dbReference type="AlphaFoldDB" id="A0A1C3ZM75"/>
<dbReference type="RefSeq" id="WP_091346637.1">
    <property type="nucleotide sequence ID" value="NZ_FMAQ01000002.1"/>
</dbReference>
<gene>
    <name evidence="1" type="ORF">GA0061081_1025</name>
</gene>
<reference evidence="2" key="1">
    <citation type="submission" date="2016-08" db="EMBL/GenBank/DDBJ databases">
        <authorList>
            <person name="Varghese N."/>
            <person name="Submissions Spin"/>
        </authorList>
    </citation>
    <scope>NUCLEOTIDE SEQUENCE [LARGE SCALE GENOMIC DNA]</scope>
    <source>
        <strain evidence="2">R-53248</strain>
    </source>
</reference>
<sequence length="106" mass="12129">MFTIKTHDDAKSEILGLPAELRGRTIKLIEKLELFGQMQMPHSKALGGGLFELRALERNNIARTIYVYQKEKTIFILHAFVKKTQKTSSGALQIARTRLLEMIENE</sequence>
<protein>
    <submittedName>
        <fullName evidence="1">Phage-related protein</fullName>
    </submittedName>
</protein>
<dbReference type="Pfam" id="PF05973">
    <property type="entry name" value="Gp49"/>
    <property type="match status" value="1"/>
</dbReference>
<organism evidence="1 2">
    <name type="scientific">Gilliamella bombicola</name>
    <dbReference type="NCBI Taxonomy" id="1798182"/>
    <lineage>
        <taxon>Bacteria</taxon>
        <taxon>Pseudomonadati</taxon>
        <taxon>Pseudomonadota</taxon>
        <taxon>Gammaproteobacteria</taxon>
        <taxon>Orbales</taxon>
        <taxon>Orbaceae</taxon>
        <taxon>Gilliamella</taxon>
    </lineage>
</organism>
<proteinExistence type="predicted"/>
<dbReference type="OrthoDB" id="3233388at2"/>
<name>A0A1C3ZM75_9GAMM</name>
<dbReference type="EMBL" id="FMAQ01000002">
    <property type="protein sequence ID" value="SCB83356.1"/>
    <property type="molecule type" value="Genomic_DNA"/>
</dbReference>
<evidence type="ECO:0000313" key="1">
    <source>
        <dbReference type="EMBL" id="SCB83356.1"/>
    </source>
</evidence>
<accession>A0A1C3ZM75</accession>
<dbReference type="InterPro" id="IPR009241">
    <property type="entry name" value="HigB-like"/>
</dbReference>
<evidence type="ECO:0000313" key="2">
    <source>
        <dbReference type="Proteomes" id="UP000199670"/>
    </source>
</evidence>
<dbReference type="Proteomes" id="UP000199670">
    <property type="component" value="Unassembled WGS sequence"/>
</dbReference>
<keyword evidence="2" id="KW-1185">Reference proteome</keyword>